<accession>A0A518FV44</accession>
<protein>
    <submittedName>
        <fullName evidence="1">Uncharacterized protein</fullName>
    </submittedName>
</protein>
<organism evidence="1 2">
    <name type="scientific">Gimesia panareensis</name>
    <dbReference type="NCBI Taxonomy" id="2527978"/>
    <lineage>
        <taxon>Bacteria</taxon>
        <taxon>Pseudomonadati</taxon>
        <taxon>Planctomycetota</taxon>
        <taxon>Planctomycetia</taxon>
        <taxon>Planctomycetales</taxon>
        <taxon>Planctomycetaceae</taxon>
        <taxon>Gimesia</taxon>
    </lineage>
</organism>
<dbReference type="AlphaFoldDB" id="A0A518FV44"/>
<evidence type="ECO:0000313" key="2">
    <source>
        <dbReference type="Proteomes" id="UP000320839"/>
    </source>
</evidence>
<sequence length="108" mass="12062">MRNMGWFKSMEPAVLNGYLIIHGSFLELKSSRYHRELSKTACVFPSFAGGLLEWIQSQKRGSYCDSLGILKPRLLSRILIGKIGVFFLQNTGLKRTTLPSSVNVVQAG</sequence>
<name>A0A518FV44_9PLAN</name>
<dbReference type="EMBL" id="CP036317">
    <property type="protein sequence ID" value="QDV20204.1"/>
    <property type="molecule type" value="Genomic_DNA"/>
</dbReference>
<reference evidence="1 2" key="1">
    <citation type="submission" date="2019-02" db="EMBL/GenBank/DDBJ databases">
        <title>Deep-cultivation of Planctomycetes and their phenomic and genomic characterization uncovers novel biology.</title>
        <authorList>
            <person name="Wiegand S."/>
            <person name="Jogler M."/>
            <person name="Boedeker C."/>
            <person name="Pinto D."/>
            <person name="Vollmers J."/>
            <person name="Rivas-Marin E."/>
            <person name="Kohn T."/>
            <person name="Peeters S.H."/>
            <person name="Heuer A."/>
            <person name="Rast P."/>
            <person name="Oberbeckmann S."/>
            <person name="Bunk B."/>
            <person name="Jeske O."/>
            <person name="Meyerdierks A."/>
            <person name="Storesund J.E."/>
            <person name="Kallscheuer N."/>
            <person name="Luecker S."/>
            <person name="Lage O.M."/>
            <person name="Pohl T."/>
            <person name="Merkel B.J."/>
            <person name="Hornburger P."/>
            <person name="Mueller R.-W."/>
            <person name="Bruemmer F."/>
            <person name="Labrenz M."/>
            <person name="Spormann A.M."/>
            <person name="Op den Camp H."/>
            <person name="Overmann J."/>
            <person name="Amann R."/>
            <person name="Jetten M.S.M."/>
            <person name="Mascher T."/>
            <person name="Medema M.H."/>
            <person name="Devos D.P."/>
            <person name="Kaster A.-K."/>
            <person name="Ovreas L."/>
            <person name="Rohde M."/>
            <person name="Galperin M.Y."/>
            <person name="Jogler C."/>
        </authorList>
    </citation>
    <scope>NUCLEOTIDE SEQUENCE [LARGE SCALE GENOMIC DNA]</scope>
    <source>
        <strain evidence="1 2">Pan153</strain>
    </source>
</reference>
<evidence type="ECO:0000313" key="1">
    <source>
        <dbReference type="EMBL" id="QDV20204.1"/>
    </source>
</evidence>
<dbReference type="Proteomes" id="UP000320839">
    <property type="component" value="Chromosome"/>
</dbReference>
<proteinExistence type="predicted"/>
<gene>
    <name evidence="1" type="ORF">Pan153_48770</name>
</gene>